<geneLocation type="plasmid" evidence="1 2">
    <name>pMESCI01</name>
</geneLocation>
<sequence>MHRLPILPALLISFGIAYGICVWATSDKPVSFFEAQAASQMRGTVDRSEKL</sequence>
<evidence type="ECO:0000313" key="1">
    <source>
        <dbReference type="EMBL" id="ADV15288.1"/>
    </source>
</evidence>
<protein>
    <submittedName>
        <fullName evidence="1">Uncharacterized protein</fullName>
    </submittedName>
</protein>
<dbReference type="EMBL" id="CP002448">
    <property type="protein sequence ID" value="ADV15288.1"/>
    <property type="molecule type" value="Genomic_DNA"/>
</dbReference>
<name>E8TPQ3_MESCW</name>
<evidence type="ECO:0000313" key="2">
    <source>
        <dbReference type="Proteomes" id="UP000007471"/>
    </source>
</evidence>
<dbReference type="HOGENOM" id="CLU_3100625_0_0_5"/>
<keyword evidence="1" id="KW-0614">Plasmid</keyword>
<reference evidence="2" key="1">
    <citation type="submission" date="2011-01" db="EMBL/GenBank/DDBJ databases">
        <title>Complete sequence of plasmid of Mesorhizobium ciceri bv. biserrulae WSM1271.</title>
        <authorList>
            <person name="Lucas S."/>
            <person name="Copeland A."/>
            <person name="Lapidus A."/>
            <person name="Cheng J.-F."/>
            <person name="Goodwin L."/>
            <person name="Pitluck S."/>
            <person name="Teshima H."/>
            <person name="Detter J.C."/>
            <person name="Han C."/>
            <person name="Tapia R."/>
            <person name="Land M."/>
            <person name="Hauser L."/>
            <person name="Kyrpides N."/>
            <person name="Ivanova N."/>
            <person name="Nandasena K."/>
            <person name="Reeve W.G."/>
            <person name="Howieson J.G."/>
            <person name="O'Hara G."/>
            <person name="Tiwari R.P."/>
            <person name="Woyke T."/>
        </authorList>
    </citation>
    <scope>NUCLEOTIDE SEQUENCE [LARGE SCALE GENOMIC DNA]</scope>
    <source>
        <strain evidence="2">HAMBI 2942 / LMG 23838 / WSM1271</strain>
        <plasmid evidence="2">Plasmid pMESCI01</plasmid>
    </source>
</reference>
<proteinExistence type="predicted"/>
<organism evidence="1 2">
    <name type="scientific">Mesorhizobium ciceri biovar biserrulae (strain HAMBI 2942 / LMG 23838 / WSM1271)</name>
    <dbReference type="NCBI Taxonomy" id="765698"/>
    <lineage>
        <taxon>Bacteria</taxon>
        <taxon>Pseudomonadati</taxon>
        <taxon>Pseudomonadota</taxon>
        <taxon>Alphaproteobacteria</taxon>
        <taxon>Hyphomicrobiales</taxon>
        <taxon>Phyllobacteriaceae</taxon>
        <taxon>Mesorhizobium</taxon>
    </lineage>
</organism>
<gene>
    <name evidence="1" type="ordered locus">Mesci_6302</name>
</gene>
<accession>E8TPQ3</accession>
<dbReference type="AlphaFoldDB" id="E8TPQ3"/>
<dbReference type="Proteomes" id="UP000007471">
    <property type="component" value="Plasmid pMESCI01"/>
</dbReference>
<dbReference type="KEGG" id="mci:Mesci_6302"/>
<dbReference type="OrthoDB" id="9862120at2"/>